<dbReference type="EMBL" id="JAFMOF010000003">
    <property type="protein sequence ID" value="MBO0655565.1"/>
    <property type="molecule type" value="Genomic_DNA"/>
</dbReference>
<dbReference type="AlphaFoldDB" id="A0A939FP42"/>
<dbReference type="SUPFAM" id="SSF47413">
    <property type="entry name" value="lambda repressor-like DNA-binding domains"/>
    <property type="match status" value="1"/>
</dbReference>
<organism evidence="2 3">
    <name type="scientific">Streptomyces triculaminicus</name>
    <dbReference type="NCBI Taxonomy" id="2816232"/>
    <lineage>
        <taxon>Bacteria</taxon>
        <taxon>Bacillati</taxon>
        <taxon>Actinomycetota</taxon>
        <taxon>Actinomycetes</taxon>
        <taxon>Kitasatosporales</taxon>
        <taxon>Streptomycetaceae</taxon>
        <taxon>Streptomyces</taxon>
    </lineage>
</organism>
<dbReference type="InterPro" id="IPR001387">
    <property type="entry name" value="Cro/C1-type_HTH"/>
</dbReference>
<sequence length="296" mass="32426">MECEELTCRRGYAGPVTQPRNTDPYADARAFYGSELRRLREDAGLSQDQLGQRAFCSGTYIGQFETAARRPQLEISKLLDEVLGSGEHLQRLCRLARNSKVADYFADAAELERQAKSISESSVMFVPGVLQTEAYARAVTRAAQRFAPDQVVEQLVDARLERAHLLDGPTAPVFWAIVHEAALRVPVSSPTVISEQLAYLVQAVQARPNVVLQILPFAAGAHPFMSTSLAVMHFNDAPPVVYTESAYNGQLIEDPALVAQCQSAYDLARAAALSPEASLALIDSAAKEWATHEHRT</sequence>
<accession>A0A939FP42</accession>
<gene>
    <name evidence="2" type="ORF">J1792_23125</name>
</gene>
<reference evidence="2" key="1">
    <citation type="submission" date="2021-03" db="EMBL/GenBank/DDBJ databases">
        <title>Streptomyces strains.</title>
        <authorList>
            <person name="Lund M.B."/>
            <person name="Toerring T."/>
        </authorList>
    </citation>
    <scope>NUCLEOTIDE SEQUENCE</scope>
    <source>
        <strain evidence="2">JCM 4242</strain>
    </source>
</reference>
<name>A0A939FP42_9ACTN</name>
<protein>
    <submittedName>
        <fullName evidence="2">Helix-turn-helix transcriptional regulator</fullName>
    </submittedName>
</protein>
<evidence type="ECO:0000259" key="1">
    <source>
        <dbReference type="PROSITE" id="PS50943"/>
    </source>
</evidence>
<dbReference type="PROSITE" id="PS50943">
    <property type="entry name" value="HTH_CROC1"/>
    <property type="match status" value="1"/>
</dbReference>
<dbReference type="GO" id="GO:0003677">
    <property type="term" value="F:DNA binding"/>
    <property type="evidence" value="ECO:0007669"/>
    <property type="project" value="InterPro"/>
</dbReference>
<dbReference type="InterPro" id="IPR010982">
    <property type="entry name" value="Lambda_DNA-bd_dom_sf"/>
</dbReference>
<dbReference type="Pfam" id="PF19054">
    <property type="entry name" value="DUF5753"/>
    <property type="match status" value="1"/>
</dbReference>
<feature type="domain" description="HTH cro/C1-type" evidence="1">
    <location>
        <begin position="36"/>
        <end position="89"/>
    </location>
</feature>
<dbReference type="InterPro" id="IPR043917">
    <property type="entry name" value="DUF5753"/>
</dbReference>
<evidence type="ECO:0000313" key="3">
    <source>
        <dbReference type="Proteomes" id="UP000664781"/>
    </source>
</evidence>
<dbReference type="SMART" id="SM00530">
    <property type="entry name" value="HTH_XRE"/>
    <property type="match status" value="1"/>
</dbReference>
<evidence type="ECO:0000313" key="2">
    <source>
        <dbReference type="EMBL" id="MBO0655565.1"/>
    </source>
</evidence>
<dbReference type="CDD" id="cd00093">
    <property type="entry name" value="HTH_XRE"/>
    <property type="match status" value="1"/>
</dbReference>
<dbReference type="Pfam" id="PF13560">
    <property type="entry name" value="HTH_31"/>
    <property type="match status" value="1"/>
</dbReference>
<keyword evidence="3" id="KW-1185">Reference proteome</keyword>
<comment type="caution">
    <text evidence="2">The sequence shown here is derived from an EMBL/GenBank/DDBJ whole genome shotgun (WGS) entry which is preliminary data.</text>
</comment>
<proteinExistence type="predicted"/>
<dbReference type="Proteomes" id="UP000664781">
    <property type="component" value="Unassembled WGS sequence"/>
</dbReference>
<dbReference type="Gene3D" id="1.10.260.40">
    <property type="entry name" value="lambda repressor-like DNA-binding domains"/>
    <property type="match status" value="1"/>
</dbReference>